<dbReference type="PRINTS" id="PR00412">
    <property type="entry name" value="EPOXHYDRLASE"/>
</dbReference>
<organism evidence="3 4">
    <name type="scientific">Hymenobacter qilianensis</name>
    <dbReference type="NCBI Taxonomy" id="1385715"/>
    <lineage>
        <taxon>Bacteria</taxon>
        <taxon>Pseudomonadati</taxon>
        <taxon>Bacteroidota</taxon>
        <taxon>Cytophagia</taxon>
        <taxon>Cytophagales</taxon>
        <taxon>Hymenobacteraceae</taxon>
        <taxon>Hymenobacter</taxon>
    </lineage>
</organism>
<feature type="domain" description="AB hydrolase-1" evidence="2">
    <location>
        <begin position="28"/>
        <end position="273"/>
    </location>
</feature>
<dbReference type="KEGG" id="hqi:H9L05_03065"/>
<dbReference type="GO" id="GO:0016787">
    <property type="term" value="F:hydrolase activity"/>
    <property type="evidence" value="ECO:0007669"/>
    <property type="project" value="UniProtKB-KW"/>
</dbReference>
<dbReference type="PANTHER" id="PTHR43329">
    <property type="entry name" value="EPOXIDE HYDROLASE"/>
    <property type="match status" value="1"/>
</dbReference>
<dbReference type="SUPFAM" id="SSF53474">
    <property type="entry name" value="alpha/beta-Hydrolases"/>
    <property type="match status" value="1"/>
</dbReference>
<dbReference type="AlphaFoldDB" id="A0A7H0GWS8"/>
<dbReference type="PRINTS" id="PR00111">
    <property type="entry name" value="ABHYDROLASE"/>
</dbReference>
<evidence type="ECO:0000313" key="4">
    <source>
        <dbReference type="Proteomes" id="UP000516093"/>
    </source>
</evidence>
<evidence type="ECO:0000313" key="3">
    <source>
        <dbReference type="EMBL" id="QNP52744.1"/>
    </source>
</evidence>
<dbReference type="Gene3D" id="3.40.50.1820">
    <property type="entry name" value="alpha/beta hydrolase"/>
    <property type="match status" value="1"/>
</dbReference>
<dbReference type="Proteomes" id="UP000516093">
    <property type="component" value="Chromosome"/>
</dbReference>
<proteinExistence type="predicted"/>
<protein>
    <submittedName>
        <fullName evidence="3">Alpha/beta hydrolase</fullName>
    </submittedName>
</protein>
<dbReference type="Pfam" id="PF00561">
    <property type="entry name" value="Abhydrolase_1"/>
    <property type="match status" value="1"/>
</dbReference>
<dbReference type="InterPro" id="IPR029058">
    <property type="entry name" value="AB_hydrolase_fold"/>
</dbReference>
<dbReference type="RefSeq" id="WP_187732985.1">
    <property type="nucleotide sequence ID" value="NZ_BMFN01000002.1"/>
</dbReference>
<name>A0A7H0GWS8_9BACT</name>
<dbReference type="InterPro" id="IPR000073">
    <property type="entry name" value="AB_hydrolase_1"/>
</dbReference>
<evidence type="ECO:0000259" key="2">
    <source>
        <dbReference type="Pfam" id="PF00561"/>
    </source>
</evidence>
<sequence length="294" mass="33731">MRYELEHHDVPTNGITLHVVQCGPLDGPLIILLHGFPEFWYSWRRQIPALAEAGYRVWAPDQRGYNLSDKPAQVAAYKMPALAADIIGLIDAAGHERAFLVGHDWGALVAWNLAAYFPSRVARVAILNVPHPRVMTQELRHSIRQLSKSWYIFFFQLSWLPEKAFSFNNYQLGEQTLRGTSRRGAFSTEDLKLYRAAWAQPGAITSMLNWYRAAARYMRQLNPPGRVRVPVHIVWGKRDAFLNPNMAQESLAWCEAGRLTYFERSTHWVQHEDAEAVNELLLRFFGHPHENGGQ</sequence>
<gene>
    <name evidence="3" type="ORF">H9L05_03065</name>
</gene>
<accession>A0A7H0GWS8</accession>
<dbReference type="EMBL" id="CP060784">
    <property type="protein sequence ID" value="QNP52744.1"/>
    <property type="molecule type" value="Genomic_DNA"/>
</dbReference>
<reference evidence="3 4" key="1">
    <citation type="submission" date="2020-08" db="EMBL/GenBank/DDBJ databases">
        <title>Genome sequence of Hymenobacter qilianensis JCM 19763T.</title>
        <authorList>
            <person name="Hyun D.-W."/>
            <person name="Bae J.-W."/>
        </authorList>
    </citation>
    <scope>NUCLEOTIDE SEQUENCE [LARGE SCALE GENOMIC DNA]</scope>
    <source>
        <strain evidence="3 4">JCM 19763</strain>
    </source>
</reference>
<dbReference type="InterPro" id="IPR000639">
    <property type="entry name" value="Epox_hydrolase-like"/>
</dbReference>
<keyword evidence="1 3" id="KW-0378">Hydrolase</keyword>
<evidence type="ECO:0000256" key="1">
    <source>
        <dbReference type="ARBA" id="ARBA00022801"/>
    </source>
</evidence>
<keyword evidence="4" id="KW-1185">Reference proteome</keyword>